<organism evidence="4 5">
    <name type="scientific">Vermiconidia calcicola</name>
    <dbReference type="NCBI Taxonomy" id="1690605"/>
    <lineage>
        <taxon>Eukaryota</taxon>
        <taxon>Fungi</taxon>
        <taxon>Dikarya</taxon>
        <taxon>Ascomycota</taxon>
        <taxon>Pezizomycotina</taxon>
        <taxon>Dothideomycetes</taxon>
        <taxon>Dothideomycetidae</taxon>
        <taxon>Mycosphaerellales</taxon>
        <taxon>Extremaceae</taxon>
        <taxon>Vermiconidia</taxon>
    </lineage>
</organism>
<feature type="compositionally biased region" description="Polar residues" evidence="2">
    <location>
        <begin position="1"/>
        <end position="13"/>
    </location>
</feature>
<dbReference type="InterPro" id="IPR036864">
    <property type="entry name" value="Zn2-C6_fun-type_DNA-bd_sf"/>
</dbReference>
<evidence type="ECO:0000256" key="1">
    <source>
        <dbReference type="ARBA" id="ARBA00023242"/>
    </source>
</evidence>
<name>A0AAV9QBE7_9PEZI</name>
<dbReference type="Proteomes" id="UP001345827">
    <property type="component" value="Unassembled WGS sequence"/>
</dbReference>
<dbReference type="Pfam" id="PF00172">
    <property type="entry name" value="Zn_clus"/>
    <property type="match status" value="1"/>
</dbReference>
<proteinExistence type="predicted"/>
<feature type="region of interest" description="Disordered" evidence="2">
    <location>
        <begin position="82"/>
        <end position="165"/>
    </location>
</feature>
<dbReference type="GO" id="GO:0008270">
    <property type="term" value="F:zinc ion binding"/>
    <property type="evidence" value="ECO:0007669"/>
    <property type="project" value="InterPro"/>
</dbReference>
<dbReference type="GO" id="GO:0000981">
    <property type="term" value="F:DNA-binding transcription factor activity, RNA polymerase II-specific"/>
    <property type="evidence" value="ECO:0007669"/>
    <property type="project" value="InterPro"/>
</dbReference>
<feature type="compositionally biased region" description="Polar residues" evidence="2">
    <location>
        <begin position="115"/>
        <end position="159"/>
    </location>
</feature>
<reference evidence="4 5" key="1">
    <citation type="submission" date="2023-06" db="EMBL/GenBank/DDBJ databases">
        <title>Black Yeasts Isolated from many extreme environments.</title>
        <authorList>
            <person name="Coleine C."/>
            <person name="Stajich J.E."/>
            <person name="Selbmann L."/>
        </authorList>
    </citation>
    <scope>NUCLEOTIDE SEQUENCE [LARGE SCALE GENOMIC DNA]</scope>
    <source>
        <strain evidence="4 5">CCFEE 5887</strain>
    </source>
</reference>
<accession>A0AAV9QBE7</accession>
<feature type="domain" description="Zn(2)-C6 fungal-type" evidence="3">
    <location>
        <begin position="168"/>
        <end position="198"/>
    </location>
</feature>
<keyword evidence="1" id="KW-0539">Nucleus</keyword>
<keyword evidence="5" id="KW-1185">Reference proteome</keyword>
<dbReference type="SUPFAM" id="SSF57701">
    <property type="entry name" value="Zn2/Cys6 DNA-binding domain"/>
    <property type="match status" value="1"/>
</dbReference>
<comment type="caution">
    <text evidence="4">The sequence shown here is derived from an EMBL/GenBank/DDBJ whole genome shotgun (WGS) entry which is preliminary data.</text>
</comment>
<gene>
    <name evidence="4" type="ORF">LTR25_003285</name>
</gene>
<evidence type="ECO:0000313" key="4">
    <source>
        <dbReference type="EMBL" id="KAK5539582.1"/>
    </source>
</evidence>
<dbReference type="GO" id="GO:0045944">
    <property type="term" value="P:positive regulation of transcription by RNA polymerase II"/>
    <property type="evidence" value="ECO:0007669"/>
    <property type="project" value="TreeGrafter"/>
</dbReference>
<dbReference type="PANTHER" id="PTHR37534:SF40">
    <property type="entry name" value="ZN(2)-C6 FUNGAL-TYPE DOMAIN-CONTAINING PROTEIN"/>
    <property type="match status" value="1"/>
</dbReference>
<dbReference type="PANTHER" id="PTHR37534">
    <property type="entry name" value="TRANSCRIPTIONAL ACTIVATOR PROTEIN UGA3"/>
    <property type="match status" value="1"/>
</dbReference>
<sequence>MSADSTCPSSNLRKPQPLHPGKYFQQGVVGTATYTVDSEEFKLAHRYSSSHLPAAALPLSGDHPSSIAPIAYHYTYPDASLSRQPQLAQEHDGEKQHRQRSTLLTPPHAAADATGNDQHSMTRASSTKSTPTSQTLQHSPVSMTEPETPSQANPENAPTTKPKRVRTGCLTCRERHLKCDEGLPKCQNCRKSNRKCKRGVRLNFIDIQCERPPHLLPPTADWKVTFQDDSRDIASEYHGGLEKYHPLEPEHKRQKLSIPPVNYDYGQITAPMLAHQQLPARQSYSQSYVEPSHPAYASSSTQSYENAANVMASYSESRQPVTHPYEQAMLVSTDQSPTPPQLENRDEVLYLQVFVEEVGLWMDSMDAEKHFSRHIPFQALREPMLKYALLACGVRHLTLVNAAYPEEHALNYYNNATQLLLKSLQNPDRDSALCATTATILNVYEVMSEKALQRMNHIAGARALIKECRWDAQATGIGAACFWLNVGLELFSCLHFNWGVAWDPDTWGIDMTMNPQHTGGNEEHWTHRMLWILSKITNFRSTVQSRYHDASVHAEQIRVHQRHQQWIALKQLCDRWDQCVPPTMHAIASIPPYMTNSKSAFPEVWLIKRSTIVARLFYHTAMALLGSVHPFAHMQPQTAEEMQEMRLYHSRQICGIVAHVKDRGVASASIRCLAVAGEHLTVRREQEEVLSIFDRIKKETGWRVTFLHDDLKEKWGWPKSPQEYGGGMGATPSYYGGPSSGPSTTTPPRPKFPVGIVNPLYKNADFSAQNPPYEGNYVPPAPGHVMHSTQIYGFSGVGTMMQS</sequence>
<feature type="compositionally biased region" description="Low complexity" evidence="2">
    <location>
        <begin position="731"/>
        <end position="744"/>
    </location>
</feature>
<dbReference type="InterPro" id="IPR001138">
    <property type="entry name" value="Zn2Cys6_DnaBD"/>
</dbReference>
<feature type="region of interest" description="Disordered" evidence="2">
    <location>
        <begin position="728"/>
        <end position="749"/>
    </location>
</feature>
<dbReference type="CDD" id="cd00067">
    <property type="entry name" value="GAL4"/>
    <property type="match status" value="1"/>
</dbReference>
<evidence type="ECO:0000313" key="5">
    <source>
        <dbReference type="Proteomes" id="UP001345827"/>
    </source>
</evidence>
<dbReference type="GO" id="GO:0005634">
    <property type="term" value="C:nucleus"/>
    <property type="evidence" value="ECO:0007669"/>
    <property type="project" value="TreeGrafter"/>
</dbReference>
<protein>
    <recommendedName>
        <fullName evidence="3">Zn(2)-C6 fungal-type domain-containing protein</fullName>
    </recommendedName>
</protein>
<evidence type="ECO:0000259" key="3">
    <source>
        <dbReference type="PROSITE" id="PS50048"/>
    </source>
</evidence>
<dbReference type="SMART" id="SM00066">
    <property type="entry name" value="GAL4"/>
    <property type="match status" value="1"/>
</dbReference>
<evidence type="ECO:0000256" key="2">
    <source>
        <dbReference type="SAM" id="MobiDB-lite"/>
    </source>
</evidence>
<dbReference type="AlphaFoldDB" id="A0AAV9QBE7"/>
<dbReference type="GO" id="GO:0000976">
    <property type="term" value="F:transcription cis-regulatory region binding"/>
    <property type="evidence" value="ECO:0007669"/>
    <property type="project" value="TreeGrafter"/>
</dbReference>
<dbReference type="PROSITE" id="PS50048">
    <property type="entry name" value="ZN2_CY6_FUNGAL_2"/>
    <property type="match status" value="1"/>
</dbReference>
<dbReference type="Gene3D" id="4.10.240.10">
    <property type="entry name" value="Zn(2)-C6 fungal-type DNA-binding domain"/>
    <property type="match status" value="1"/>
</dbReference>
<feature type="region of interest" description="Disordered" evidence="2">
    <location>
        <begin position="1"/>
        <end position="23"/>
    </location>
</feature>
<dbReference type="PROSITE" id="PS00463">
    <property type="entry name" value="ZN2_CY6_FUNGAL_1"/>
    <property type="match status" value="1"/>
</dbReference>
<dbReference type="EMBL" id="JAXLQG010000005">
    <property type="protein sequence ID" value="KAK5539582.1"/>
    <property type="molecule type" value="Genomic_DNA"/>
</dbReference>